<evidence type="ECO:0000313" key="2">
    <source>
        <dbReference type="Proteomes" id="UP000593892"/>
    </source>
</evidence>
<dbReference type="AlphaFoldDB" id="A0A7S7NRC4"/>
<dbReference type="InterPro" id="IPR034660">
    <property type="entry name" value="DinB/YfiT-like"/>
</dbReference>
<proteinExistence type="predicted"/>
<dbReference type="Pfam" id="PF07609">
    <property type="entry name" value="DUF1572"/>
    <property type="match status" value="1"/>
</dbReference>
<gene>
    <name evidence="1" type="ORF">IRI77_00055</name>
</gene>
<keyword evidence="2" id="KW-1185">Reference proteome</keyword>
<dbReference type="EMBL" id="CP063849">
    <property type="protein sequence ID" value="QOY88397.1"/>
    <property type="molecule type" value="Genomic_DNA"/>
</dbReference>
<sequence length="182" mass="20950">MALEFTTSYLKESLELFRYYKKLAERAMDQVADDQLFTVLDSEANSISIVVKHMAGNMRSRWSDFLTSDGEKPSRNRDTEFENPPETRAALMQAWEEGWAQLFQALEPLSDEDLSRTITIRGEPHSVMQAINRQIAHYSYHVGQIVLLAKHLGCDRWNTLTVPRNRSAEFIRRVVAGEASQR</sequence>
<protein>
    <submittedName>
        <fullName evidence="1">DUF1572 family protein</fullName>
    </submittedName>
</protein>
<name>A0A7S7NRC4_PALFE</name>
<accession>A0A7S7NRC4</accession>
<organism evidence="1 2">
    <name type="scientific">Paludibaculum fermentans</name>
    <dbReference type="NCBI Taxonomy" id="1473598"/>
    <lineage>
        <taxon>Bacteria</taxon>
        <taxon>Pseudomonadati</taxon>
        <taxon>Acidobacteriota</taxon>
        <taxon>Terriglobia</taxon>
        <taxon>Bryobacterales</taxon>
        <taxon>Bryobacteraceae</taxon>
        <taxon>Paludibaculum</taxon>
    </lineage>
</organism>
<dbReference type="InterPro" id="IPR011466">
    <property type="entry name" value="DUF1572"/>
</dbReference>
<evidence type="ECO:0000313" key="1">
    <source>
        <dbReference type="EMBL" id="QOY88397.1"/>
    </source>
</evidence>
<dbReference type="SUPFAM" id="SSF109854">
    <property type="entry name" value="DinB/YfiT-like putative metalloenzymes"/>
    <property type="match status" value="1"/>
</dbReference>
<dbReference type="RefSeq" id="WP_194450059.1">
    <property type="nucleotide sequence ID" value="NZ_CP063849.1"/>
</dbReference>
<dbReference type="Gene3D" id="1.20.120.450">
    <property type="entry name" value="dinb family like domain"/>
    <property type="match status" value="1"/>
</dbReference>
<dbReference type="Proteomes" id="UP000593892">
    <property type="component" value="Chromosome"/>
</dbReference>
<reference evidence="1 2" key="1">
    <citation type="submission" date="2020-10" db="EMBL/GenBank/DDBJ databases">
        <title>Complete genome sequence of Paludibaculum fermentans P105T, a facultatively anaerobic acidobacterium capable of dissimilatory Fe(III) reduction.</title>
        <authorList>
            <person name="Dedysh S.N."/>
            <person name="Beletsky A.V."/>
            <person name="Kulichevskaya I.S."/>
            <person name="Mardanov A.V."/>
            <person name="Ravin N.V."/>
        </authorList>
    </citation>
    <scope>NUCLEOTIDE SEQUENCE [LARGE SCALE GENOMIC DNA]</scope>
    <source>
        <strain evidence="1 2">P105</strain>
    </source>
</reference>
<dbReference type="KEGG" id="pfer:IRI77_00055"/>